<evidence type="ECO:0000313" key="1">
    <source>
        <dbReference type="EMBL" id="MBB3019110.1"/>
    </source>
</evidence>
<dbReference type="RefSeq" id="WP_183449871.1">
    <property type="nucleotide sequence ID" value="NZ_JACHWB010000002.1"/>
</dbReference>
<keyword evidence="2" id="KW-1185">Reference proteome</keyword>
<evidence type="ECO:0000313" key="2">
    <source>
        <dbReference type="Proteomes" id="UP000532010"/>
    </source>
</evidence>
<dbReference type="EMBL" id="JACHWB010000002">
    <property type="protein sequence ID" value="MBB3019110.1"/>
    <property type="molecule type" value="Genomic_DNA"/>
</dbReference>
<comment type="caution">
    <text evidence="1">The sequence shown here is derived from an EMBL/GenBank/DDBJ whole genome shotgun (WGS) entry which is preliminary data.</text>
</comment>
<dbReference type="AlphaFoldDB" id="A0A7W4VLU6"/>
<accession>A0A7W4VLU6</accession>
<sequence>MPDTRHETEADKILSALSLTTPDEQALLQGRRLLAEALEQAERRGRQILGNQKESSG</sequence>
<reference evidence="1 2" key="1">
    <citation type="submission" date="2020-08" db="EMBL/GenBank/DDBJ databases">
        <title>The Agave Microbiome: Exploring the role of microbial communities in plant adaptations to desert environments.</title>
        <authorList>
            <person name="Partida-Martinez L.P."/>
        </authorList>
    </citation>
    <scope>NUCLEOTIDE SEQUENCE [LARGE SCALE GENOMIC DNA]</scope>
    <source>
        <strain evidence="1 2">AT3.9</strain>
    </source>
</reference>
<protein>
    <submittedName>
        <fullName evidence="1">Uncharacterized protein</fullName>
    </submittedName>
</protein>
<name>A0A7W4VLU6_9HYPH</name>
<organism evidence="1 2">
    <name type="scientific">Microvirga lupini</name>
    <dbReference type="NCBI Taxonomy" id="420324"/>
    <lineage>
        <taxon>Bacteria</taxon>
        <taxon>Pseudomonadati</taxon>
        <taxon>Pseudomonadota</taxon>
        <taxon>Alphaproteobacteria</taxon>
        <taxon>Hyphomicrobiales</taxon>
        <taxon>Methylobacteriaceae</taxon>
        <taxon>Microvirga</taxon>
    </lineage>
</organism>
<proteinExistence type="predicted"/>
<dbReference type="Proteomes" id="UP000532010">
    <property type="component" value="Unassembled WGS sequence"/>
</dbReference>
<gene>
    <name evidence="1" type="ORF">FHR70_002164</name>
</gene>